<dbReference type="KEGG" id="trb:HB776_21410"/>
<name>A0A7G6U397_9BRAD</name>
<accession>A0A7G6U397</accession>
<organism evidence="1 2">
    <name type="scientific">Tardiphaga robiniae</name>
    <dbReference type="NCBI Taxonomy" id="943830"/>
    <lineage>
        <taxon>Bacteria</taxon>
        <taxon>Pseudomonadati</taxon>
        <taxon>Pseudomonadota</taxon>
        <taxon>Alphaproteobacteria</taxon>
        <taxon>Hyphomicrobiales</taxon>
        <taxon>Nitrobacteraceae</taxon>
        <taxon>Tardiphaga</taxon>
    </lineage>
</organism>
<dbReference type="EMBL" id="CP050292">
    <property type="protein sequence ID" value="QND73479.1"/>
    <property type="molecule type" value="Genomic_DNA"/>
</dbReference>
<dbReference type="RefSeq" id="WP_184512191.1">
    <property type="nucleotide sequence ID" value="NZ_CP050292.1"/>
</dbReference>
<dbReference type="Proteomes" id="UP000515291">
    <property type="component" value="Chromosome"/>
</dbReference>
<evidence type="ECO:0000313" key="1">
    <source>
        <dbReference type="EMBL" id="QND73479.1"/>
    </source>
</evidence>
<dbReference type="AlphaFoldDB" id="A0A7G6U397"/>
<sequence>MSEDLLRQVAAELNKAPGAAERTPRMTGLVVENNTRAATAAVQDMACDSTPYAYQAWLAGMDKR</sequence>
<proteinExistence type="predicted"/>
<gene>
    <name evidence="1" type="ORF">HB776_21410</name>
</gene>
<evidence type="ECO:0000313" key="2">
    <source>
        <dbReference type="Proteomes" id="UP000515291"/>
    </source>
</evidence>
<reference evidence="2" key="1">
    <citation type="journal article" date="2020" name="Mol. Plant Microbe">
        <title>Rhizobial microsymbionts of the narrowly endemic Oxytropis species growing in Kamchatka are characterized by significant genetic diversity and possess a set of genes that are associated with T3SS and T6SS secretion systems and can affect the development of symbiosis.</title>
        <authorList>
            <person name="Safronova V."/>
            <person name="Guro P."/>
            <person name="Sazanova A."/>
            <person name="Kuznetsova I."/>
            <person name="Belimov A."/>
            <person name="Yakubov V."/>
            <person name="Chirak E."/>
            <person name="Afonin A."/>
            <person name="Gogolev Y."/>
            <person name="Andronov E."/>
            <person name="Tikhonovich I."/>
        </authorList>
    </citation>
    <scope>NUCLEOTIDE SEQUENCE [LARGE SCALE GENOMIC DNA]</scope>
    <source>
        <strain evidence="2">581</strain>
    </source>
</reference>
<protein>
    <submittedName>
        <fullName evidence="1">Uncharacterized protein</fullName>
    </submittedName>
</protein>